<organism evidence="3 4">
    <name type="scientific">SAR86 cluster bacterium</name>
    <dbReference type="NCBI Taxonomy" id="2030880"/>
    <lineage>
        <taxon>Bacteria</taxon>
        <taxon>Pseudomonadati</taxon>
        <taxon>Pseudomonadota</taxon>
        <taxon>Gammaproteobacteria</taxon>
        <taxon>SAR86 cluster</taxon>
    </lineage>
</organism>
<feature type="domain" description="XdhC Rossmann" evidence="2">
    <location>
        <begin position="182"/>
        <end position="323"/>
    </location>
</feature>
<dbReference type="PANTHER" id="PTHR30388:SF4">
    <property type="entry name" value="MOLYBDENUM COFACTOR INSERTION CHAPERONE PAOD"/>
    <property type="match status" value="1"/>
</dbReference>
<dbReference type="AlphaFoldDB" id="A0A2A5ASE0"/>
<gene>
    <name evidence="3" type="ORF">COA96_14850</name>
</gene>
<reference evidence="4" key="1">
    <citation type="submission" date="2017-08" db="EMBL/GenBank/DDBJ databases">
        <title>A dynamic microbial community with high functional redundancy inhabits the cold, oxic subseafloor aquifer.</title>
        <authorList>
            <person name="Tully B.J."/>
            <person name="Wheat C.G."/>
            <person name="Glazer B.T."/>
            <person name="Huber J.A."/>
        </authorList>
    </citation>
    <scope>NUCLEOTIDE SEQUENCE [LARGE SCALE GENOMIC DNA]</scope>
</reference>
<dbReference type="Pfam" id="PF02625">
    <property type="entry name" value="XdhC_CoxI"/>
    <property type="match status" value="1"/>
</dbReference>
<name>A0A2A5ASE0_9GAMM</name>
<accession>A0A2A5ASE0</accession>
<dbReference type="InterPro" id="IPR027051">
    <property type="entry name" value="XdhC_Rossmann_dom"/>
</dbReference>
<dbReference type="Proteomes" id="UP000218327">
    <property type="component" value="Unassembled WGS sequence"/>
</dbReference>
<evidence type="ECO:0000259" key="1">
    <source>
        <dbReference type="Pfam" id="PF02625"/>
    </source>
</evidence>
<protein>
    <submittedName>
        <fullName evidence="3">Xanthine dehydrogenase</fullName>
    </submittedName>
</protein>
<dbReference type="Pfam" id="PF13478">
    <property type="entry name" value="XdhC_C"/>
    <property type="match status" value="1"/>
</dbReference>
<evidence type="ECO:0000259" key="2">
    <source>
        <dbReference type="Pfam" id="PF13478"/>
    </source>
</evidence>
<dbReference type="InterPro" id="IPR003777">
    <property type="entry name" value="XdhC_CoxI"/>
</dbReference>
<dbReference type="EMBL" id="NVVJ01000066">
    <property type="protein sequence ID" value="PCJ22165.1"/>
    <property type="molecule type" value="Genomic_DNA"/>
</dbReference>
<dbReference type="InterPro" id="IPR036291">
    <property type="entry name" value="NAD(P)-bd_dom_sf"/>
</dbReference>
<proteinExistence type="predicted"/>
<dbReference type="InterPro" id="IPR052698">
    <property type="entry name" value="MoCofactor_Util/Proc"/>
</dbReference>
<evidence type="ECO:0000313" key="4">
    <source>
        <dbReference type="Proteomes" id="UP000218327"/>
    </source>
</evidence>
<comment type="caution">
    <text evidence="3">The sequence shown here is derived from an EMBL/GenBank/DDBJ whole genome shotgun (WGS) entry which is preliminary data.</text>
</comment>
<dbReference type="Gene3D" id="3.40.50.720">
    <property type="entry name" value="NAD(P)-binding Rossmann-like Domain"/>
    <property type="match status" value="1"/>
</dbReference>
<dbReference type="SUPFAM" id="SSF51735">
    <property type="entry name" value="NAD(P)-binding Rossmann-fold domains"/>
    <property type="match status" value="1"/>
</dbReference>
<sequence>MEVAHGVSMQSSQQQIVSNVQGWLQSQKPVWLCTILKTWGSSPRPIGAMMACTLDGELVGSISGGCIEEDFLQQLVDGSLKSQYDEEAKPFIVKYGVTAEEQARLKLPCGGQLHVLLEYIEANNSNREVFSRLLDGLENHTKVSRVVNLESGEISVSDNSSDSSVSIDEQIMTHSLSPMYRLLLLGAGDVAKFVAEMALALEYDVTLCDPRPDYLDNWNVAGVEKVSRLPDDVVRERFSNPYCGIVALAHDPRVDDMALMEALKTDAFYIGAMGSVRTSAARRERLPELGLSETEIARLHAPIGFQINSKTPAEIAIAIMAEITSVRNKTQA</sequence>
<feature type="domain" description="XdhC- CoxI" evidence="1">
    <location>
        <begin position="23"/>
        <end position="74"/>
    </location>
</feature>
<dbReference type="PANTHER" id="PTHR30388">
    <property type="entry name" value="ALDEHYDE OXIDOREDUCTASE MOLYBDENUM COFACTOR ASSEMBLY PROTEIN"/>
    <property type="match status" value="1"/>
</dbReference>
<evidence type="ECO:0000313" key="3">
    <source>
        <dbReference type="EMBL" id="PCJ22165.1"/>
    </source>
</evidence>